<organism evidence="2 3">
    <name type="scientific">Spirosoma pollinicola</name>
    <dbReference type="NCBI Taxonomy" id="2057025"/>
    <lineage>
        <taxon>Bacteria</taxon>
        <taxon>Pseudomonadati</taxon>
        <taxon>Bacteroidota</taxon>
        <taxon>Cytophagia</taxon>
        <taxon>Cytophagales</taxon>
        <taxon>Cytophagaceae</taxon>
        <taxon>Spirosoma</taxon>
    </lineage>
</organism>
<evidence type="ECO:0000259" key="1">
    <source>
        <dbReference type="Pfam" id="PF20432"/>
    </source>
</evidence>
<dbReference type="KEGG" id="spir:CWM47_35480"/>
<sequence length="186" mass="20460">MVHTRIQSARSRQGQAIIPQAQRKASRALVDEVADLSGLTKKEMATLIGLTERALYKTTTGDFSVLISEHLFRLKALFEHGLAVFDQHKKTLTRWLKTPLAELATPETGFDPLLQSIAARPLNEISQTTGPYDLIAAANQREAEFTAERTSSESVAYPTPLSLLNTATGIGLVDDVFTRIEYGVFS</sequence>
<dbReference type="Pfam" id="PF20432">
    <property type="entry name" value="Xre-like-HTH"/>
    <property type="match status" value="1"/>
</dbReference>
<evidence type="ECO:0000313" key="3">
    <source>
        <dbReference type="Proteomes" id="UP000232883"/>
    </source>
</evidence>
<reference evidence="2 3" key="1">
    <citation type="submission" date="2017-11" db="EMBL/GenBank/DDBJ databases">
        <title>Taxonomic description and genome sequences of Spirosoma HA7 sp. nov., isolated from pollen microhabitat of Corylus avellana.</title>
        <authorList>
            <person name="Ambika Manirajan B."/>
            <person name="Suarez C."/>
            <person name="Ratering S."/>
            <person name="Geissler-Plaum R."/>
            <person name="Cardinale M."/>
            <person name="Sylvia S."/>
        </authorList>
    </citation>
    <scope>NUCLEOTIDE SEQUENCE [LARGE SCALE GENOMIC DNA]</scope>
    <source>
        <strain evidence="2 3">HA7</strain>
    </source>
</reference>
<dbReference type="GO" id="GO:0003677">
    <property type="term" value="F:DNA binding"/>
    <property type="evidence" value="ECO:0007669"/>
    <property type="project" value="InterPro"/>
</dbReference>
<gene>
    <name evidence="2" type="ORF">CWM47_35480</name>
</gene>
<dbReference type="EMBL" id="CP025096">
    <property type="protein sequence ID" value="AUD07612.1"/>
    <property type="molecule type" value="Genomic_DNA"/>
</dbReference>
<feature type="domain" description="Antitoxin Xre-like helix-turn-helix" evidence="1">
    <location>
        <begin position="19"/>
        <end position="74"/>
    </location>
</feature>
<proteinExistence type="predicted"/>
<name>A0A2K8ZCK6_9BACT</name>
<dbReference type="OrthoDB" id="951835at2"/>
<dbReference type="InterPro" id="IPR046847">
    <property type="entry name" value="Xre-like_HTH"/>
</dbReference>
<dbReference type="AlphaFoldDB" id="A0A2K8ZCK6"/>
<evidence type="ECO:0000313" key="2">
    <source>
        <dbReference type="EMBL" id="AUD07612.1"/>
    </source>
</evidence>
<dbReference type="Proteomes" id="UP000232883">
    <property type="component" value="Chromosome"/>
</dbReference>
<protein>
    <recommendedName>
        <fullName evidence="1">Antitoxin Xre-like helix-turn-helix domain-containing protein</fullName>
    </recommendedName>
</protein>
<keyword evidence="3" id="KW-1185">Reference proteome</keyword>
<dbReference type="RefSeq" id="WP_100994177.1">
    <property type="nucleotide sequence ID" value="NZ_CP025096.1"/>
</dbReference>
<accession>A0A2K8ZCK6</accession>